<dbReference type="GO" id="GO:0006355">
    <property type="term" value="P:regulation of DNA-templated transcription"/>
    <property type="evidence" value="ECO:0007669"/>
    <property type="project" value="InterPro"/>
</dbReference>
<dbReference type="EMBL" id="LMVN01000026">
    <property type="protein sequence ID" value="PAV06750.1"/>
    <property type="molecule type" value="Genomic_DNA"/>
</dbReference>
<evidence type="ECO:0000313" key="2">
    <source>
        <dbReference type="EMBL" id="PAV06750.1"/>
    </source>
</evidence>
<dbReference type="PANTHER" id="PTHR43704:SF2">
    <property type="entry name" value="HTH CRP-TYPE DOMAIN-CONTAINING PROTEIN"/>
    <property type="match status" value="1"/>
</dbReference>
<name>A0A2A2HBQ1_9EURY</name>
<dbReference type="GO" id="GO:0003677">
    <property type="term" value="F:DNA binding"/>
    <property type="evidence" value="ECO:0007669"/>
    <property type="project" value="InterPro"/>
</dbReference>
<dbReference type="Proteomes" id="UP000217528">
    <property type="component" value="Unassembled WGS sequence"/>
</dbReference>
<dbReference type="PIRSF" id="PIRSF004955">
    <property type="entry name" value="HTH_arch"/>
    <property type="match status" value="1"/>
</dbReference>
<proteinExistence type="predicted"/>
<dbReference type="AlphaFoldDB" id="A0A2A2HBQ1"/>
<feature type="domain" description="HTH crp-type" evidence="1">
    <location>
        <begin position="18"/>
        <end position="68"/>
    </location>
</feature>
<evidence type="ECO:0000259" key="1">
    <source>
        <dbReference type="SMART" id="SM00419"/>
    </source>
</evidence>
<dbReference type="InterPro" id="IPR057161">
    <property type="entry name" value="DUF7839"/>
</dbReference>
<accession>A0A2A2HBQ1</accession>
<dbReference type="Proteomes" id="UP000246004">
    <property type="component" value="Unassembled WGS sequence"/>
</dbReference>
<organism evidence="2 4">
    <name type="scientific">Methanosphaera cuniculi</name>
    <dbReference type="NCBI Taxonomy" id="1077256"/>
    <lineage>
        <taxon>Archaea</taxon>
        <taxon>Methanobacteriati</taxon>
        <taxon>Methanobacteriota</taxon>
        <taxon>Methanomada group</taxon>
        <taxon>Methanobacteria</taxon>
        <taxon>Methanobacteriales</taxon>
        <taxon>Methanobacteriaceae</taxon>
        <taxon>Methanosphaera</taxon>
    </lineage>
</organism>
<comment type="caution">
    <text evidence="2">The sequence shown here is derived from an EMBL/GenBank/DDBJ whole genome shotgun (WGS) entry which is preliminary data.</text>
</comment>
<dbReference type="InterPro" id="IPR012318">
    <property type="entry name" value="HTH_CRP"/>
</dbReference>
<dbReference type="Gene3D" id="1.10.10.10">
    <property type="entry name" value="Winged helix-like DNA-binding domain superfamily/Winged helix DNA-binding domain"/>
    <property type="match status" value="1"/>
</dbReference>
<dbReference type="InterPro" id="IPR012015">
    <property type="entry name" value="UCP_HTH_arc"/>
</dbReference>
<dbReference type="PANTHER" id="PTHR43704">
    <property type="entry name" value="BSR5907 PROTEIN"/>
    <property type="match status" value="1"/>
</dbReference>
<dbReference type="SMART" id="SM00419">
    <property type="entry name" value="HTH_CRP"/>
    <property type="match status" value="1"/>
</dbReference>
<keyword evidence="4" id="KW-1185">Reference proteome</keyword>
<reference evidence="2 4" key="2">
    <citation type="journal article" date="2017" name="BMC Genomics">
        <title>Genomic analysis of methanogenic archaea reveals a shift towards energy conservation.</title>
        <authorList>
            <person name="Gilmore S.P."/>
            <person name="Henske J.K."/>
            <person name="Sexton J.A."/>
            <person name="Solomon K.V."/>
            <person name="Seppala S."/>
            <person name="Yoo J.I."/>
            <person name="Huyett L.M."/>
            <person name="Pressman A."/>
            <person name="Cogan J.Z."/>
            <person name="Kivenson V."/>
            <person name="Peng X."/>
            <person name="Tan Y."/>
            <person name="Valentine D.L."/>
            <person name="O'Malley M.A."/>
        </authorList>
    </citation>
    <scope>NUCLEOTIDE SEQUENCE [LARGE SCALE GENOMIC DNA]</scope>
    <source>
        <strain evidence="2 4">1R-7</strain>
    </source>
</reference>
<dbReference type="OrthoDB" id="56502at2157"/>
<dbReference type="Pfam" id="PF25211">
    <property type="entry name" value="DUF7839"/>
    <property type="match status" value="1"/>
</dbReference>
<dbReference type="InterPro" id="IPR036388">
    <property type="entry name" value="WH-like_DNA-bd_sf"/>
</dbReference>
<dbReference type="RefSeq" id="WP_095609181.1">
    <property type="nucleotide sequence ID" value="NZ_LMVN01000026.1"/>
</dbReference>
<dbReference type="CDD" id="cd00092">
    <property type="entry name" value="HTH_CRP"/>
    <property type="match status" value="1"/>
</dbReference>
<gene>
    <name evidence="2" type="ORF">ASJ82_06245</name>
    <name evidence="3" type="ORF">MSCUN_15820</name>
</gene>
<sequence length="263" mass="29226">MRIFKNKGEFTKFQILAKIAQQEPHLKQKDIADELGITVQAVSENIKALVKEGYVETGSSNFRYKITKYGIDKVKTEAINLKSYSDMVLTTMNGYKSIWPAIAAEDLHQGEQVWLNMEDGILYADLEDKSNAYAEVFSDVCEGEDVTLINLGGEIDIVPKDVVIVKIPPIAEGGSRACDMDKIEEIYAQEFDRIGVLGTSARAITNHLNVYPDFEFATAEATASAAEKGLRVLVFAVGKMTNRVTSRLEEKGIIYCIEDVKKV</sequence>
<evidence type="ECO:0000313" key="4">
    <source>
        <dbReference type="Proteomes" id="UP000217528"/>
    </source>
</evidence>
<dbReference type="InterPro" id="IPR036390">
    <property type="entry name" value="WH_DNA-bd_sf"/>
</dbReference>
<evidence type="ECO:0000313" key="3">
    <source>
        <dbReference type="EMBL" id="PWL07500.1"/>
    </source>
</evidence>
<reference evidence="3 5" key="1">
    <citation type="submission" date="2016-04" db="EMBL/GenBank/DDBJ databases">
        <title>Genome sequence of Methanosphaera cuniculi DSM 4103.</title>
        <authorList>
            <person name="Poehlein A."/>
            <person name="Seedorf H."/>
            <person name="Daniel R."/>
        </authorList>
    </citation>
    <scope>NUCLEOTIDE SEQUENCE [LARGE SCALE GENOMIC DNA]</scope>
    <source>
        <strain evidence="3 5">DSM 4103</strain>
    </source>
</reference>
<dbReference type="Pfam" id="PF13412">
    <property type="entry name" value="HTH_24"/>
    <property type="match status" value="1"/>
</dbReference>
<protein>
    <submittedName>
        <fullName evidence="3">MarR family protein</fullName>
    </submittedName>
    <submittedName>
        <fullName evidence="2">Transcriptional regulator</fullName>
    </submittedName>
</protein>
<dbReference type="EMBL" id="LWMS01000048">
    <property type="protein sequence ID" value="PWL07500.1"/>
    <property type="molecule type" value="Genomic_DNA"/>
</dbReference>
<dbReference type="SUPFAM" id="SSF46785">
    <property type="entry name" value="Winged helix' DNA-binding domain"/>
    <property type="match status" value="1"/>
</dbReference>
<evidence type="ECO:0000313" key="5">
    <source>
        <dbReference type="Proteomes" id="UP000246004"/>
    </source>
</evidence>